<reference evidence="2" key="1">
    <citation type="journal article" date="2019" name="Int. J. Syst. Evol. Microbiol.">
        <title>The Global Catalogue of Microorganisms (GCM) 10K type strain sequencing project: providing services to taxonomists for standard genome sequencing and annotation.</title>
        <authorList>
            <consortium name="The Broad Institute Genomics Platform"/>
            <consortium name="The Broad Institute Genome Sequencing Center for Infectious Disease"/>
            <person name="Wu L."/>
            <person name="Ma J."/>
        </authorList>
    </citation>
    <scope>NUCLEOTIDE SEQUENCE [LARGE SCALE GENOMIC DNA]</scope>
    <source>
        <strain evidence="2">CGMCC 1.13587</strain>
    </source>
</reference>
<protein>
    <recommendedName>
        <fullName evidence="3">Transposase IS116/IS110/IS902 family protein</fullName>
    </recommendedName>
</protein>
<gene>
    <name evidence="1" type="ORF">ACFPPB_18460</name>
</gene>
<dbReference type="Proteomes" id="UP001596111">
    <property type="component" value="Unassembled WGS sequence"/>
</dbReference>
<organism evidence="1 2">
    <name type="scientific">Rhodanobacter terrae</name>
    <dbReference type="NCBI Taxonomy" id="418647"/>
    <lineage>
        <taxon>Bacteria</taxon>
        <taxon>Pseudomonadati</taxon>
        <taxon>Pseudomonadota</taxon>
        <taxon>Gammaproteobacteria</taxon>
        <taxon>Lysobacterales</taxon>
        <taxon>Rhodanobacteraceae</taxon>
        <taxon>Rhodanobacter</taxon>
    </lineage>
</organism>
<proteinExistence type="predicted"/>
<keyword evidence="2" id="KW-1185">Reference proteome</keyword>
<evidence type="ECO:0000313" key="2">
    <source>
        <dbReference type="Proteomes" id="UP001596111"/>
    </source>
</evidence>
<sequence length="108" mass="11509">MAGSADDRRRCLPADRREGLNLLLAIRIGNSCPASRRGCFAGMQHDTVAERGIRRRSTAVALRAAQLIKTASRATTDSPASARGFDPIDARVRLPAHARGGIASTPCK</sequence>
<name>A0ABW0T3T9_9GAMM</name>
<dbReference type="EMBL" id="JBHSNG010000032">
    <property type="protein sequence ID" value="MFC5583100.1"/>
    <property type="molecule type" value="Genomic_DNA"/>
</dbReference>
<comment type="caution">
    <text evidence="1">The sequence shown here is derived from an EMBL/GenBank/DDBJ whole genome shotgun (WGS) entry which is preliminary data.</text>
</comment>
<dbReference type="RefSeq" id="WP_377329809.1">
    <property type="nucleotide sequence ID" value="NZ_JBHSNG010000032.1"/>
</dbReference>
<evidence type="ECO:0000313" key="1">
    <source>
        <dbReference type="EMBL" id="MFC5583100.1"/>
    </source>
</evidence>
<evidence type="ECO:0008006" key="3">
    <source>
        <dbReference type="Google" id="ProtNLM"/>
    </source>
</evidence>
<accession>A0ABW0T3T9</accession>